<dbReference type="Gene3D" id="1.10.3680.10">
    <property type="entry name" value="TerB-like"/>
    <property type="match status" value="1"/>
</dbReference>
<dbReference type="STRING" id="89524.SAMN05444370_103447"/>
<reference evidence="2 3" key="1">
    <citation type="submission" date="2016-10" db="EMBL/GenBank/DDBJ databases">
        <authorList>
            <person name="de Groot N.N."/>
        </authorList>
    </citation>
    <scope>NUCLEOTIDE SEQUENCE [LARGE SCALE GENOMIC DNA]</scope>
    <source>
        <strain evidence="2 3">DSM 15345</strain>
    </source>
</reference>
<protein>
    <submittedName>
        <fullName evidence="2">Uncharacterized membrane protein YebE, DUF533 family</fullName>
    </submittedName>
</protein>
<evidence type="ECO:0000313" key="2">
    <source>
        <dbReference type="EMBL" id="SEA20276.1"/>
    </source>
</evidence>
<dbReference type="EMBL" id="FNQM01000003">
    <property type="protein sequence ID" value="SEA20276.1"/>
    <property type="molecule type" value="Genomic_DNA"/>
</dbReference>
<dbReference type="OrthoDB" id="7866618at2"/>
<dbReference type="Pfam" id="PF04391">
    <property type="entry name" value="DUF533"/>
    <property type="match status" value="1"/>
</dbReference>
<dbReference type="RefSeq" id="WP_093251238.1">
    <property type="nucleotide sequence ID" value="NZ_FNQM01000003.1"/>
</dbReference>
<dbReference type="CDD" id="cd07178">
    <property type="entry name" value="terB_like_YebE"/>
    <property type="match status" value="1"/>
</dbReference>
<accession>A0A1H3Z971</accession>
<gene>
    <name evidence="2" type="ORF">SAMN05444370_103447</name>
</gene>
<evidence type="ECO:0000313" key="3">
    <source>
        <dbReference type="Proteomes" id="UP000198703"/>
    </source>
</evidence>
<dbReference type="InterPro" id="IPR029024">
    <property type="entry name" value="TerB-like"/>
</dbReference>
<sequence length="332" mass="31089">MAFAEILGSLLQNGGVGPAQSRIRSGGAQAGSGVEDILGALLGGAGGAGSGGGQGGLGDLLAQMTGGGAPAGRGGPGASIDAMGDLGRASPGVQRQAAPRSPGMGDAPQGGGLGDLLGQLTGGGGAGGGLGDLLGQLAGGAARGAAPSGGGSAGGGLADVLGSLLGGGGAARGGAGGSALLMLAGMALSALREGGGAAAAPAARLAPEEAAAVVDADAARLVLRAMASAAKADGKLDAEEVRRLTAEVGKDGATQEEVDFINAEIARPVDVAGLAAAARTPVQAAQIYAASIAAVEIDTEAERAYLRELAAALRLDRGAVAHLHAMTGAPPV</sequence>
<dbReference type="Proteomes" id="UP000198703">
    <property type="component" value="Unassembled WGS sequence"/>
</dbReference>
<organism evidence="2 3">
    <name type="scientific">Rubrimonas cliftonensis</name>
    <dbReference type="NCBI Taxonomy" id="89524"/>
    <lineage>
        <taxon>Bacteria</taxon>
        <taxon>Pseudomonadati</taxon>
        <taxon>Pseudomonadota</taxon>
        <taxon>Alphaproteobacteria</taxon>
        <taxon>Rhodobacterales</taxon>
        <taxon>Paracoccaceae</taxon>
        <taxon>Rubrimonas</taxon>
    </lineage>
</organism>
<evidence type="ECO:0000256" key="1">
    <source>
        <dbReference type="SAM" id="MobiDB-lite"/>
    </source>
</evidence>
<feature type="region of interest" description="Disordered" evidence="1">
    <location>
        <begin position="86"/>
        <end position="115"/>
    </location>
</feature>
<name>A0A1H3Z971_9RHOB</name>
<dbReference type="AlphaFoldDB" id="A0A1H3Z971"/>
<dbReference type="SUPFAM" id="SSF158682">
    <property type="entry name" value="TerB-like"/>
    <property type="match status" value="1"/>
</dbReference>
<proteinExistence type="predicted"/>
<dbReference type="InterPro" id="IPR007486">
    <property type="entry name" value="YebE"/>
</dbReference>
<keyword evidence="3" id="KW-1185">Reference proteome</keyword>